<dbReference type="EMBL" id="UGQL01000001">
    <property type="protein sequence ID" value="STZ26506.1"/>
    <property type="molecule type" value="Genomic_DNA"/>
</dbReference>
<proteinExistence type="predicted"/>
<sequence length="102" mass="11803">MSKHYITCKHCQTENLNTDYCTNCGEIINVVLERQLEQQRVKEERIQKEILREPTAIEKFFLTLRNHSNPFVRVLYIIVHTVWLVVATIAAGIAYLVGMIAA</sequence>
<name>A0A378RHI8_MYROD</name>
<keyword evidence="1" id="KW-1133">Transmembrane helix</keyword>
<dbReference type="RefSeq" id="WP_115089646.1">
    <property type="nucleotide sequence ID" value="NZ_CP068107.1"/>
</dbReference>
<evidence type="ECO:0000313" key="2">
    <source>
        <dbReference type="EMBL" id="STZ26506.1"/>
    </source>
</evidence>
<dbReference type="Proteomes" id="UP000255024">
    <property type="component" value="Unassembled WGS sequence"/>
</dbReference>
<keyword evidence="1" id="KW-0472">Membrane</keyword>
<evidence type="ECO:0000256" key="1">
    <source>
        <dbReference type="SAM" id="Phobius"/>
    </source>
</evidence>
<dbReference type="AlphaFoldDB" id="A0A378RHI8"/>
<keyword evidence="1" id="KW-0812">Transmembrane</keyword>
<evidence type="ECO:0000313" key="3">
    <source>
        <dbReference type="Proteomes" id="UP000255024"/>
    </source>
</evidence>
<reference evidence="2 3" key="1">
    <citation type="submission" date="2018-06" db="EMBL/GenBank/DDBJ databases">
        <authorList>
            <consortium name="Pathogen Informatics"/>
            <person name="Doyle S."/>
        </authorList>
    </citation>
    <scope>NUCLEOTIDE SEQUENCE [LARGE SCALE GENOMIC DNA]</scope>
    <source>
        <strain evidence="2 3">NCTC11179</strain>
    </source>
</reference>
<gene>
    <name evidence="2" type="ORF">NCTC11179_00021</name>
</gene>
<feature type="transmembrane region" description="Helical" evidence="1">
    <location>
        <begin position="74"/>
        <end position="97"/>
    </location>
</feature>
<organism evidence="2 3">
    <name type="scientific">Myroides odoratus</name>
    <name type="common">Flavobacterium odoratum</name>
    <dbReference type="NCBI Taxonomy" id="256"/>
    <lineage>
        <taxon>Bacteria</taxon>
        <taxon>Pseudomonadati</taxon>
        <taxon>Bacteroidota</taxon>
        <taxon>Flavobacteriia</taxon>
        <taxon>Flavobacteriales</taxon>
        <taxon>Flavobacteriaceae</taxon>
        <taxon>Myroides</taxon>
    </lineage>
</organism>
<keyword evidence="3" id="KW-1185">Reference proteome</keyword>
<protein>
    <submittedName>
        <fullName evidence="2">Uncharacterized protein</fullName>
    </submittedName>
</protein>
<accession>A0A378RHI8</accession>